<evidence type="ECO:0000313" key="11">
    <source>
        <dbReference type="RefSeq" id="XP_022335386.1"/>
    </source>
</evidence>
<keyword evidence="1 5" id="KW-0768">Sushi</keyword>
<dbReference type="AlphaFoldDB" id="A0A8B8E7G7"/>
<dbReference type="Gene3D" id="2.10.70.10">
    <property type="entry name" value="Complement Module, domain 1"/>
    <property type="match status" value="6"/>
</dbReference>
<evidence type="ECO:0000256" key="2">
    <source>
        <dbReference type="ARBA" id="ARBA00022737"/>
    </source>
</evidence>
<keyword evidence="7" id="KW-1133">Transmembrane helix</keyword>
<feature type="signal peptide" evidence="8">
    <location>
        <begin position="1"/>
        <end position="23"/>
    </location>
</feature>
<evidence type="ECO:0000256" key="6">
    <source>
        <dbReference type="SAM" id="MobiDB-lite"/>
    </source>
</evidence>
<dbReference type="SUPFAM" id="SSF57535">
    <property type="entry name" value="Complement control module/SCR domain"/>
    <property type="match status" value="6"/>
</dbReference>
<feature type="transmembrane region" description="Helical" evidence="7">
    <location>
        <begin position="839"/>
        <end position="862"/>
    </location>
</feature>
<dbReference type="InterPro" id="IPR050350">
    <property type="entry name" value="Compl-Cell_Adhes-Reg"/>
</dbReference>
<proteinExistence type="predicted"/>
<keyword evidence="10" id="KW-1185">Reference proteome</keyword>
<feature type="domain" description="Sushi" evidence="9">
    <location>
        <begin position="598"/>
        <end position="662"/>
    </location>
</feature>
<feature type="domain" description="Sushi" evidence="9">
    <location>
        <begin position="417"/>
        <end position="478"/>
    </location>
</feature>
<dbReference type="Proteomes" id="UP000694844">
    <property type="component" value="Chromosome 5"/>
</dbReference>
<protein>
    <submittedName>
        <fullName evidence="11">Uncharacterized protein LOC111132044</fullName>
    </submittedName>
</protein>
<feature type="region of interest" description="Disordered" evidence="6">
    <location>
        <begin position="888"/>
        <end position="908"/>
    </location>
</feature>
<dbReference type="SMART" id="SM00032">
    <property type="entry name" value="CCP"/>
    <property type="match status" value="6"/>
</dbReference>
<evidence type="ECO:0000256" key="1">
    <source>
        <dbReference type="ARBA" id="ARBA00022659"/>
    </source>
</evidence>
<dbReference type="PANTHER" id="PTHR19325:SF567">
    <property type="entry name" value="SUSHI, VON WILLEBRAND FACTOR TYPE A, EGF AND PENTRAXIN DOMAIN-CONTAINING PROTEIN 1-LIKE"/>
    <property type="match status" value="1"/>
</dbReference>
<dbReference type="PANTHER" id="PTHR19325">
    <property type="entry name" value="COMPLEMENT COMPONENT-RELATED SUSHI DOMAIN-CONTAINING"/>
    <property type="match status" value="1"/>
</dbReference>
<dbReference type="RefSeq" id="XP_022335386.1">
    <property type="nucleotide sequence ID" value="XM_022479678.1"/>
</dbReference>
<evidence type="ECO:0000256" key="5">
    <source>
        <dbReference type="PROSITE-ProRule" id="PRU00302"/>
    </source>
</evidence>
<dbReference type="OrthoDB" id="6059832at2759"/>
<evidence type="ECO:0000313" key="10">
    <source>
        <dbReference type="Proteomes" id="UP000694844"/>
    </source>
</evidence>
<dbReference type="PROSITE" id="PS50923">
    <property type="entry name" value="SUSHI"/>
    <property type="match status" value="5"/>
</dbReference>
<dbReference type="InterPro" id="IPR000436">
    <property type="entry name" value="Sushi_SCR_CCP_dom"/>
</dbReference>
<keyword evidence="3" id="KW-1015">Disulfide bond</keyword>
<evidence type="ECO:0000256" key="4">
    <source>
        <dbReference type="ARBA" id="ARBA00023180"/>
    </source>
</evidence>
<keyword evidence="8" id="KW-0732">Signal</keyword>
<keyword evidence="4" id="KW-0325">Glycoprotein</keyword>
<organism evidence="10 11">
    <name type="scientific">Crassostrea virginica</name>
    <name type="common">Eastern oyster</name>
    <dbReference type="NCBI Taxonomy" id="6565"/>
    <lineage>
        <taxon>Eukaryota</taxon>
        <taxon>Metazoa</taxon>
        <taxon>Spiralia</taxon>
        <taxon>Lophotrochozoa</taxon>
        <taxon>Mollusca</taxon>
        <taxon>Bivalvia</taxon>
        <taxon>Autobranchia</taxon>
        <taxon>Pteriomorphia</taxon>
        <taxon>Ostreida</taxon>
        <taxon>Ostreoidea</taxon>
        <taxon>Ostreidae</taxon>
        <taxon>Crassostrea</taxon>
    </lineage>
</organism>
<dbReference type="KEGG" id="cvn:111132044"/>
<evidence type="ECO:0000256" key="8">
    <source>
        <dbReference type="SAM" id="SignalP"/>
    </source>
</evidence>
<feature type="chain" id="PRO_5034876540" evidence="8">
    <location>
        <begin position="24"/>
        <end position="915"/>
    </location>
</feature>
<evidence type="ECO:0000256" key="7">
    <source>
        <dbReference type="SAM" id="Phobius"/>
    </source>
</evidence>
<evidence type="ECO:0000259" key="9">
    <source>
        <dbReference type="PROSITE" id="PS50923"/>
    </source>
</evidence>
<dbReference type="CDD" id="cd00033">
    <property type="entry name" value="CCP"/>
    <property type="match status" value="5"/>
</dbReference>
<dbReference type="GeneID" id="111132044"/>
<comment type="caution">
    <text evidence="5">Lacks conserved residue(s) required for the propagation of feature annotation.</text>
</comment>
<evidence type="ECO:0000256" key="3">
    <source>
        <dbReference type="ARBA" id="ARBA00023157"/>
    </source>
</evidence>
<dbReference type="InterPro" id="IPR035976">
    <property type="entry name" value="Sushi/SCR/CCP_sf"/>
</dbReference>
<feature type="domain" description="Sushi" evidence="9">
    <location>
        <begin position="663"/>
        <end position="726"/>
    </location>
</feature>
<accession>A0A8B8E7G7</accession>
<sequence length="915" mass="99599">MEKVGLMLTSILSIFLLAMTTNGLSPPDFLSSWTPISAYTNPEVDITHGLGEMPMKVDVQVRVIHSVHGELIFTATGSGQTSDDPTKPFGGVIYLYNSNSVKIMAPGPHPSCSPTCPGGVAYFGGAGFTGPWSSSEVITNGEVRVRAWKTCSFIKPTSISGAYWMSNSRTNNFHKIPIGSSPDLVLVKVFFDDGWIMDAQGTVSLGDGASVGGVQYVFDVQNVYIRTPSNGKMFNGINWGTTGDMEHTNGTVRVYTWMFSELDYHPGLLMSVYTGSTNPKQETMTYDPSNETLIMMVQAKSQYGLTFPLSGTAMVNGDGMTDHYGSLFFAYDNNHAIYFWKPTSSHGCDIMIGGKWSDNILDGNTECSASPDIYVRYMKAVIDELPCGEKGCSGTPAGPFCDCSGTGFEGQYCSSAVACPLLVFGVDVVMANFENREYTYMESVAFTCMDGYEYSSGSDNRSCQADATWSGGPFICTPVPCPDAELPTLGFINGTYNKWFGENVTYVCNPGHDILSGDSVRTCQANQTWSGSPLECALSCGDPNPPPENAHQTNFGNTYGVVATFACDLGHEYSAGDTAMLCQDNGSWNGTALKCSKVPCGQPNDGANADTEVMGTVYGSRVYYHCHPGYHYYYPPYAKYYMTFYRTCQHTGVWQSPINCTKKICGYPGSPFNAALDAANSNVGNYEYMSIQRFNCHQGFEVITGSLQIECTQYGNWSNSAPVCNIRKCTKFGDVANGTVHYTGLEYMNYAVTVCDTGYAVASGSAMRLCNESGYWTGSAPVCQRIRVIYFVDPIDFNISLPSIFDLEELTNEIKINPKNTSSYQRSLKSQHDPRTSSIAIGVSGLLIMLGICGYICSLDLISHIRVNGKVKITQGLQKQDPNIVAKNGSSDKYAKKGGRKNYPESVDSVDHIYA</sequence>
<feature type="domain" description="Sushi" evidence="9">
    <location>
        <begin position="538"/>
        <end position="597"/>
    </location>
</feature>
<name>A0A8B8E7G7_CRAVI</name>
<feature type="domain" description="Sushi" evidence="9">
    <location>
        <begin position="727"/>
        <end position="785"/>
    </location>
</feature>
<reference evidence="11" key="1">
    <citation type="submission" date="2025-08" db="UniProtKB">
        <authorList>
            <consortium name="RefSeq"/>
        </authorList>
    </citation>
    <scope>IDENTIFICATION</scope>
    <source>
        <tissue evidence="11">Whole sample</tissue>
    </source>
</reference>
<keyword evidence="7" id="KW-0812">Transmembrane</keyword>
<gene>
    <name evidence="11" type="primary">LOC111132044</name>
</gene>
<keyword evidence="7" id="KW-0472">Membrane</keyword>
<dbReference type="Pfam" id="PF00084">
    <property type="entry name" value="Sushi"/>
    <property type="match status" value="5"/>
</dbReference>
<keyword evidence="2" id="KW-0677">Repeat</keyword>